<dbReference type="Proteomes" id="UP001238163">
    <property type="component" value="Unassembled WGS sequence"/>
</dbReference>
<evidence type="ECO:0000256" key="1">
    <source>
        <dbReference type="ARBA" id="ARBA00007121"/>
    </source>
</evidence>
<reference evidence="3" key="1">
    <citation type="submission" date="2023-07" db="EMBL/GenBank/DDBJ databases">
        <title>Genomic Encyclopedia of Type Strains, Phase IV (KMG-IV): sequencing the most valuable type-strain genomes for metagenomic binning, comparative biology and taxonomic classification.</title>
        <authorList>
            <person name="Goeker M."/>
        </authorList>
    </citation>
    <scope>NUCLEOTIDE SEQUENCE</scope>
    <source>
        <strain evidence="3">DSM 24202</strain>
    </source>
</reference>
<dbReference type="InterPro" id="IPR008254">
    <property type="entry name" value="Flavodoxin/NO_synth"/>
</dbReference>
<dbReference type="Gene3D" id="3.40.50.360">
    <property type="match status" value="1"/>
</dbReference>
<dbReference type="SUPFAM" id="SSF56281">
    <property type="entry name" value="Metallo-hydrolase/oxidoreductase"/>
    <property type="match status" value="1"/>
</dbReference>
<comment type="similarity">
    <text evidence="1">In the N-terminal section; belongs to the zinc metallo-hydrolase group 3 family.</text>
</comment>
<dbReference type="GO" id="GO:0046872">
    <property type="term" value="F:metal ion binding"/>
    <property type="evidence" value="ECO:0007669"/>
    <property type="project" value="InterPro"/>
</dbReference>
<keyword evidence="4" id="KW-1185">Reference proteome</keyword>
<sequence>MIAREIRKGIQLIATVHWERRLFDSLIPLPDGTSYNAYLVEGSKATALIDTTDPAKADDLLGPLANVKKLDYIISQHSEQDHSGLLPLLLERYPAATLLCSRKAEEMLISHLHVAKERIKVVEDGETLSLGDKTLQFIYTPWVHWPETMVTYLPEERCLFSCDFLGSHLATSDLYVTNRGRTYEAAKRYFAEIMMPFRNVIQKNLDKISALPIDIIAPSHGPVYDDPSFIIDAYRDWVSPGIKNEVVIPYISMHGSTELMVKRLADSLVKRGVKVHLFDLSVTDIGALAITLVDAATIVVATPTVHIGPHPMALYAAQLANMLRPKAKYAAVLVSYGWSSKAIEQIAGAISNLKVEVLGTILQKGMPDDGTYTEIDALAEAIAEAHKKDPLVCG</sequence>
<dbReference type="PANTHER" id="PTHR43717">
    <property type="entry name" value="ANAEROBIC NITRIC OXIDE REDUCTASE FLAVORUBREDOXIN"/>
    <property type="match status" value="1"/>
</dbReference>
<dbReference type="GO" id="GO:0009055">
    <property type="term" value="F:electron transfer activity"/>
    <property type="evidence" value="ECO:0007669"/>
    <property type="project" value="InterPro"/>
</dbReference>
<gene>
    <name evidence="3" type="ORF">J3R75_001831</name>
</gene>
<accession>A0AAE3VFT1</accession>
<dbReference type="PIRSF" id="PIRSF005243">
    <property type="entry name" value="ROO"/>
    <property type="match status" value="1"/>
</dbReference>
<dbReference type="InterPro" id="IPR036866">
    <property type="entry name" value="RibonucZ/Hydroxyglut_hydro"/>
</dbReference>
<dbReference type="SMART" id="SM00849">
    <property type="entry name" value="Lactamase_B"/>
    <property type="match status" value="1"/>
</dbReference>
<dbReference type="Gene3D" id="3.60.15.10">
    <property type="entry name" value="Ribonuclease Z/Hydroxyacylglutathione hydrolase-like"/>
    <property type="match status" value="1"/>
</dbReference>
<dbReference type="Pfam" id="PF19583">
    <property type="entry name" value="ODP"/>
    <property type="match status" value="1"/>
</dbReference>
<dbReference type="InterPro" id="IPR045761">
    <property type="entry name" value="ODP_dom"/>
</dbReference>
<feature type="domain" description="Flavodoxin-like" evidence="2">
    <location>
        <begin position="246"/>
        <end position="394"/>
    </location>
</feature>
<proteinExistence type="inferred from homology"/>
<protein>
    <submittedName>
        <fullName evidence="3">Flavorubredoxin</fullName>
    </submittedName>
</protein>
<dbReference type="EMBL" id="JAUSVL010000001">
    <property type="protein sequence ID" value="MDQ0289724.1"/>
    <property type="molecule type" value="Genomic_DNA"/>
</dbReference>
<dbReference type="PANTHER" id="PTHR43717:SF1">
    <property type="entry name" value="ANAEROBIC NITRIC OXIDE REDUCTASE FLAVORUBREDOXIN"/>
    <property type="match status" value="1"/>
</dbReference>
<evidence type="ECO:0000259" key="2">
    <source>
        <dbReference type="PROSITE" id="PS50902"/>
    </source>
</evidence>
<dbReference type="SUPFAM" id="SSF52218">
    <property type="entry name" value="Flavoproteins"/>
    <property type="match status" value="1"/>
</dbReference>
<comment type="caution">
    <text evidence="3">The sequence shown here is derived from an EMBL/GenBank/DDBJ whole genome shotgun (WGS) entry which is preliminary data.</text>
</comment>
<dbReference type="GO" id="GO:0010181">
    <property type="term" value="F:FMN binding"/>
    <property type="evidence" value="ECO:0007669"/>
    <property type="project" value="InterPro"/>
</dbReference>
<dbReference type="RefSeq" id="WP_307261178.1">
    <property type="nucleotide sequence ID" value="NZ_JAUSVL010000001.1"/>
</dbReference>
<dbReference type="InterPro" id="IPR029039">
    <property type="entry name" value="Flavoprotein-like_sf"/>
</dbReference>
<dbReference type="InterPro" id="IPR016440">
    <property type="entry name" value="Rubredoxin-O_OxRdtase"/>
</dbReference>
<evidence type="ECO:0000313" key="3">
    <source>
        <dbReference type="EMBL" id="MDQ0289724.1"/>
    </source>
</evidence>
<organism evidence="3 4">
    <name type="scientific">Oligosphaera ethanolica</name>
    <dbReference type="NCBI Taxonomy" id="760260"/>
    <lineage>
        <taxon>Bacteria</taxon>
        <taxon>Pseudomonadati</taxon>
        <taxon>Lentisphaerota</taxon>
        <taxon>Oligosphaeria</taxon>
        <taxon>Oligosphaerales</taxon>
        <taxon>Oligosphaeraceae</taxon>
        <taxon>Oligosphaera</taxon>
    </lineage>
</organism>
<dbReference type="Pfam" id="PF00258">
    <property type="entry name" value="Flavodoxin_1"/>
    <property type="match status" value="1"/>
</dbReference>
<dbReference type="PROSITE" id="PS50902">
    <property type="entry name" value="FLAVODOXIN_LIKE"/>
    <property type="match status" value="1"/>
</dbReference>
<dbReference type="CDD" id="cd07709">
    <property type="entry name" value="flavodiiron_proteins_MBL-fold"/>
    <property type="match status" value="1"/>
</dbReference>
<dbReference type="AlphaFoldDB" id="A0AAE3VFT1"/>
<dbReference type="GO" id="GO:0016491">
    <property type="term" value="F:oxidoreductase activity"/>
    <property type="evidence" value="ECO:0007669"/>
    <property type="project" value="InterPro"/>
</dbReference>
<name>A0AAE3VFT1_9BACT</name>
<evidence type="ECO:0000313" key="4">
    <source>
        <dbReference type="Proteomes" id="UP001238163"/>
    </source>
</evidence>
<dbReference type="InterPro" id="IPR001279">
    <property type="entry name" value="Metallo-B-lactamas"/>
</dbReference>